<keyword evidence="2" id="KW-1185">Reference proteome</keyword>
<protein>
    <recommendedName>
        <fullName evidence="3">Bzip transcription factor</fullName>
    </recommendedName>
</protein>
<sequence>AELKAVREQRRIRQQRYRDNQKQKMNGLEYDCWQLRHQIQWLKQDNLLYMVSAKENAWAVAAQYFQVVQQNLLSPSGNFSAALHFLRKILSSRVDSNVLASSWRIFGFLFPGSEVCLQRLDQISSDILVATTSTKITITGSTLQTTFSHLTTNATGENPVRLQLACKLLGQSFVLRGSVRFVWDNEICRFVDLHSQADMIPSFLQMLGNIEDVAKVFSKALVTPDCNVAIERISPSIVHAACDTVRDNRA</sequence>
<comment type="caution">
    <text evidence="1">The sequence shown here is derived from an EMBL/GenBank/DDBJ whole genome shotgun (WGS) entry which is preliminary data.</text>
</comment>
<dbReference type="AlphaFoldDB" id="A0A225V8J2"/>
<evidence type="ECO:0008006" key="3">
    <source>
        <dbReference type="Google" id="ProtNLM"/>
    </source>
</evidence>
<organism evidence="1 2">
    <name type="scientific">Phytophthora megakarya</name>
    <dbReference type="NCBI Taxonomy" id="4795"/>
    <lineage>
        <taxon>Eukaryota</taxon>
        <taxon>Sar</taxon>
        <taxon>Stramenopiles</taxon>
        <taxon>Oomycota</taxon>
        <taxon>Peronosporomycetes</taxon>
        <taxon>Peronosporales</taxon>
        <taxon>Peronosporaceae</taxon>
        <taxon>Phytophthora</taxon>
    </lineage>
</organism>
<proteinExistence type="predicted"/>
<name>A0A225V8J2_9STRA</name>
<gene>
    <name evidence="1" type="ORF">PHMEG_00028007</name>
</gene>
<evidence type="ECO:0000313" key="1">
    <source>
        <dbReference type="EMBL" id="OWZ00740.1"/>
    </source>
</evidence>
<dbReference type="EMBL" id="NBNE01007367">
    <property type="protein sequence ID" value="OWZ00740.1"/>
    <property type="molecule type" value="Genomic_DNA"/>
</dbReference>
<accession>A0A225V8J2</accession>
<feature type="non-terminal residue" evidence="1">
    <location>
        <position position="1"/>
    </location>
</feature>
<dbReference type="Proteomes" id="UP000198211">
    <property type="component" value="Unassembled WGS sequence"/>
</dbReference>
<evidence type="ECO:0000313" key="2">
    <source>
        <dbReference type="Proteomes" id="UP000198211"/>
    </source>
</evidence>
<reference evidence="2" key="1">
    <citation type="submission" date="2017-03" db="EMBL/GenBank/DDBJ databases">
        <title>Phytopthora megakarya and P. palmivora, two closely related causual agents of cacao black pod achieved similar genome size and gene model numbers by different mechanisms.</title>
        <authorList>
            <person name="Ali S."/>
            <person name="Shao J."/>
            <person name="Larry D.J."/>
            <person name="Kronmiller B."/>
            <person name="Shen D."/>
            <person name="Strem M.D."/>
            <person name="Melnick R.L."/>
            <person name="Guiltinan M.J."/>
            <person name="Tyler B.M."/>
            <person name="Meinhardt L.W."/>
            <person name="Bailey B.A."/>
        </authorList>
    </citation>
    <scope>NUCLEOTIDE SEQUENCE [LARGE SCALE GENOMIC DNA]</scope>
    <source>
        <strain evidence="2">zdho120</strain>
    </source>
</reference>